<evidence type="ECO:0000313" key="1">
    <source>
        <dbReference type="EMBL" id="KAI4389856.1"/>
    </source>
</evidence>
<reference evidence="2" key="1">
    <citation type="journal article" date="2023" name="Front. Plant Sci.">
        <title>Chromosomal-level genome assembly of Melastoma candidum provides insights into trichome evolution.</title>
        <authorList>
            <person name="Zhong Y."/>
            <person name="Wu W."/>
            <person name="Sun C."/>
            <person name="Zou P."/>
            <person name="Liu Y."/>
            <person name="Dai S."/>
            <person name="Zhou R."/>
        </authorList>
    </citation>
    <scope>NUCLEOTIDE SEQUENCE [LARGE SCALE GENOMIC DNA]</scope>
</reference>
<gene>
    <name evidence="1" type="ORF">MLD38_002032</name>
</gene>
<accession>A0ACB9SIG4</accession>
<evidence type="ECO:0000313" key="2">
    <source>
        <dbReference type="Proteomes" id="UP001057402"/>
    </source>
</evidence>
<proteinExistence type="predicted"/>
<dbReference type="EMBL" id="CM042880">
    <property type="protein sequence ID" value="KAI4389856.1"/>
    <property type="molecule type" value="Genomic_DNA"/>
</dbReference>
<keyword evidence="2" id="KW-1185">Reference proteome</keyword>
<sequence>MCGRGCLRVGSLSLAAEDCFGINWRFSLAYGCCPKSLRRVSGWILSVTWNPKGYVIYSGSRDGSWRIRQQICLWSLLSLRSGTIISADGTGSIQFSDSRHVTLLQYIHCIKEILMLLQQPLVMNGVFQLVLMARLFSVNSLVGMNLLLNF</sequence>
<dbReference type="Proteomes" id="UP001057402">
    <property type="component" value="Chromosome 1"/>
</dbReference>
<protein>
    <submittedName>
        <fullName evidence="1">Uncharacterized protein</fullName>
    </submittedName>
</protein>
<comment type="caution">
    <text evidence="1">The sequence shown here is derived from an EMBL/GenBank/DDBJ whole genome shotgun (WGS) entry which is preliminary data.</text>
</comment>
<organism evidence="1 2">
    <name type="scientific">Melastoma candidum</name>
    <dbReference type="NCBI Taxonomy" id="119954"/>
    <lineage>
        <taxon>Eukaryota</taxon>
        <taxon>Viridiplantae</taxon>
        <taxon>Streptophyta</taxon>
        <taxon>Embryophyta</taxon>
        <taxon>Tracheophyta</taxon>
        <taxon>Spermatophyta</taxon>
        <taxon>Magnoliopsida</taxon>
        <taxon>eudicotyledons</taxon>
        <taxon>Gunneridae</taxon>
        <taxon>Pentapetalae</taxon>
        <taxon>rosids</taxon>
        <taxon>malvids</taxon>
        <taxon>Myrtales</taxon>
        <taxon>Melastomataceae</taxon>
        <taxon>Melastomatoideae</taxon>
        <taxon>Melastomateae</taxon>
        <taxon>Melastoma</taxon>
    </lineage>
</organism>
<name>A0ACB9SIG4_9MYRT</name>